<feature type="region of interest" description="Disordered" evidence="1">
    <location>
        <begin position="94"/>
        <end position="122"/>
    </location>
</feature>
<dbReference type="Proteomes" id="UP000075880">
    <property type="component" value="Unassembled WGS sequence"/>
</dbReference>
<accession>A0AAG5CYQ3</accession>
<keyword evidence="3" id="KW-1185">Reference proteome</keyword>
<reference evidence="2" key="1">
    <citation type="submission" date="2024-04" db="UniProtKB">
        <authorList>
            <consortium name="EnsemblMetazoa"/>
        </authorList>
    </citation>
    <scope>IDENTIFICATION</scope>
    <source>
        <strain evidence="2">EBRO</strain>
    </source>
</reference>
<protein>
    <submittedName>
        <fullName evidence="2">Uncharacterized protein</fullName>
    </submittedName>
</protein>
<proteinExistence type="predicted"/>
<dbReference type="EnsemblMetazoa" id="ENSAATROPT003716">
    <property type="protein sequence ID" value="ENSAATROPP003568"/>
    <property type="gene ID" value="ENSAATROPG002938"/>
</dbReference>
<evidence type="ECO:0000256" key="1">
    <source>
        <dbReference type="SAM" id="MobiDB-lite"/>
    </source>
</evidence>
<sequence length="122" mass="13719">SPLAAEEVSCSTAHTHAPTATKCTLDWRHTQRHYSARLDRCFPGLGEARNRPREGEGSGGAVEVLLLDLNDLPRKEQTTERKQAICGTAACYRKREREREKRGRAGKAKKSPNRTVPWPRIN</sequence>
<dbReference type="AlphaFoldDB" id="A0AAG5CYQ3"/>
<evidence type="ECO:0000313" key="3">
    <source>
        <dbReference type="Proteomes" id="UP000075880"/>
    </source>
</evidence>
<evidence type="ECO:0000313" key="2">
    <source>
        <dbReference type="EnsemblMetazoa" id="ENSAATROPP003568"/>
    </source>
</evidence>
<organism evidence="2 3">
    <name type="scientific">Anopheles atroparvus</name>
    <name type="common">European mosquito</name>
    <dbReference type="NCBI Taxonomy" id="41427"/>
    <lineage>
        <taxon>Eukaryota</taxon>
        <taxon>Metazoa</taxon>
        <taxon>Ecdysozoa</taxon>
        <taxon>Arthropoda</taxon>
        <taxon>Hexapoda</taxon>
        <taxon>Insecta</taxon>
        <taxon>Pterygota</taxon>
        <taxon>Neoptera</taxon>
        <taxon>Endopterygota</taxon>
        <taxon>Diptera</taxon>
        <taxon>Nematocera</taxon>
        <taxon>Culicoidea</taxon>
        <taxon>Culicidae</taxon>
        <taxon>Anophelinae</taxon>
        <taxon>Anopheles</taxon>
    </lineage>
</organism>
<feature type="compositionally biased region" description="Basic and acidic residues" evidence="1">
    <location>
        <begin position="94"/>
        <end position="103"/>
    </location>
</feature>
<name>A0AAG5CYQ3_ANOAO</name>